<keyword evidence="10" id="KW-1185">Reference proteome</keyword>
<evidence type="ECO:0000313" key="10">
    <source>
        <dbReference type="Proteomes" id="UP001501725"/>
    </source>
</evidence>
<evidence type="ECO:0000313" key="9">
    <source>
        <dbReference type="EMBL" id="GAA4335406.1"/>
    </source>
</evidence>
<evidence type="ECO:0000256" key="2">
    <source>
        <dbReference type="ARBA" id="ARBA00007613"/>
    </source>
</evidence>
<dbReference type="SUPFAM" id="SSF56954">
    <property type="entry name" value="Outer membrane efflux proteins (OEP)"/>
    <property type="match status" value="1"/>
</dbReference>
<keyword evidence="6" id="KW-0472">Membrane</keyword>
<feature type="chain" id="PRO_5046970219" evidence="8">
    <location>
        <begin position="21"/>
        <end position="484"/>
    </location>
</feature>
<comment type="caution">
    <text evidence="9">The sequence shown here is derived from an EMBL/GenBank/DDBJ whole genome shotgun (WGS) entry which is preliminary data.</text>
</comment>
<evidence type="ECO:0000256" key="8">
    <source>
        <dbReference type="SAM" id="SignalP"/>
    </source>
</evidence>
<keyword evidence="4" id="KW-1134">Transmembrane beta strand</keyword>
<dbReference type="InterPro" id="IPR051906">
    <property type="entry name" value="TolC-like"/>
</dbReference>
<keyword evidence="5" id="KW-0812">Transmembrane</keyword>
<organism evidence="9 10">
    <name type="scientific">Flaviaesturariibacter amylovorans</name>
    <dbReference type="NCBI Taxonomy" id="1084520"/>
    <lineage>
        <taxon>Bacteria</taxon>
        <taxon>Pseudomonadati</taxon>
        <taxon>Bacteroidota</taxon>
        <taxon>Chitinophagia</taxon>
        <taxon>Chitinophagales</taxon>
        <taxon>Chitinophagaceae</taxon>
        <taxon>Flaviaestuariibacter</taxon>
    </lineage>
</organism>
<dbReference type="PANTHER" id="PTHR30026:SF20">
    <property type="entry name" value="OUTER MEMBRANE PROTEIN TOLC"/>
    <property type="match status" value="1"/>
</dbReference>
<evidence type="ECO:0000256" key="7">
    <source>
        <dbReference type="ARBA" id="ARBA00023237"/>
    </source>
</evidence>
<keyword evidence="7" id="KW-0998">Cell outer membrane</keyword>
<proteinExistence type="inferred from homology"/>
<dbReference type="PANTHER" id="PTHR30026">
    <property type="entry name" value="OUTER MEMBRANE PROTEIN TOLC"/>
    <property type="match status" value="1"/>
</dbReference>
<feature type="signal peptide" evidence="8">
    <location>
        <begin position="1"/>
        <end position="20"/>
    </location>
</feature>
<keyword evidence="3" id="KW-0813">Transport</keyword>
<evidence type="ECO:0000256" key="3">
    <source>
        <dbReference type="ARBA" id="ARBA00022448"/>
    </source>
</evidence>
<dbReference type="Proteomes" id="UP001501725">
    <property type="component" value="Unassembled WGS sequence"/>
</dbReference>
<dbReference type="Pfam" id="PF02321">
    <property type="entry name" value="OEP"/>
    <property type="match status" value="2"/>
</dbReference>
<name>A0ABP8H7E7_9BACT</name>
<dbReference type="EMBL" id="BAABGY010000008">
    <property type="protein sequence ID" value="GAA4335406.1"/>
    <property type="molecule type" value="Genomic_DNA"/>
</dbReference>
<evidence type="ECO:0000256" key="5">
    <source>
        <dbReference type="ARBA" id="ARBA00022692"/>
    </source>
</evidence>
<reference evidence="10" key="1">
    <citation type="journal article" date="2019" name="Int. J. Syst. Evol. Microbiol.">
        <title>The Global Catalogue of Microorganisms (GCM) 10K type strain sequencing project: providing services to taxonomists for standard genome sequencing and annotation.</title>
        <authorList>
            <consortium name="The Broad Institute Genomics Platform"/>
            <consortium name="The Broad Institute Genome Sequencing Center for Infectious Disease"/>
            <person name="Wu L."/>
            <person name="Ma J."/>
        </authorList>
    </citation>
    <scope>NUCLEOTIDE SEQUENCE [LARGE SCALE GENOMIC DNA]</scope>
    <source>
        <strain evidence="10">JCM 17919</strain>
    </source>
</reference>
<comment type="subcellular location">
    <subcellularLocation>
        <location evidence="1">Cell outer membrane</location>
    </subcellularLocation>
</comment>
<sequence>MKKLLLLPLLVIALAVCAQAPDTVRLSLTDVVSMAKERSLAALQASTIRETRYWEWRTHRSNYAPQLALQGTLPAYTKSFIPVVQPNGTIDFLSVHNNNSSMSLSFSQRIAATGGTVFGTSQIQRFDDFDRNNTLYSGVPYGIGYEQPLFRFNALKWNNKIEPLKYQESKQQYIESMEEVALVAAGYFFEQLLAQVNLQIADANLSNTQNILRIANEKYDMGKIAHNEILQLQLEELKALKAVATARRDIEIANLNLKAYTGLAGDERLQLLVPDDVRNIRIEAGKVLSEANANRSDAIAFLRRELEAKRDVVKAKAENGINATLTARAGFTNSSTGFGKMYQAPKDQQVVQLEFDIPILDWGRSRSRARTAAANQKFVEYAVRQDRQNFMQEIVTEVTLFDMMKAQLDLTRRADSIATEKYGIARDRYVLGKLSITDLSIAFQEKDQAKRDYIFVLRDYWKAFYRLRYLSLYDFERQQKITYP</sequence>
<dbReference type="RefSeq" id="WP_345256578.1">
    <property type="nucleotide sequence ID" value="NZ_BAABGY010000008.1"/>
</dbReference>
<keyword evidence="8" id="KW-0732">Signal</keyword>
<gene>
    <name evidence="9" type="ORF">GCM10023184_30160</name>
</gene>
<dbReference type="Gene3D" id="1.20.1600.10">
    <property type="entry name" value="Outer membrane efflux proteins (OEP)"/>
    <property type="match status" value="1"/>
</dbReference>
<evidence type="ECO:0000256" key="6">
    <source>
        <dbReference type="ARBA" id="ARBA00023136"/>
    </source>
</evidence>
<accession>A0ABP8H7E7</accession>
<comment type="similarity">
    <text evidence="2">Belongs to the outer membrane factor (OMF) (TC 1.B.17) family.</text>
</comment>
<evidence type="ECO:0000256" key="1">
    <source>
        <dbReference type="ARBA" id="ARBA00004442"/>
    </source>
</evidence>
<evidence type="ECO:0000256" key="4">
    <source>
        <dbReference type="ARBA" id="ARBA00022452"/>
    </source>
</evidence>
<protein>
    <submittedName>
        <fullName evidence="9">TolC family protein</fullName>
    </submittedName>
</protein>
<dbReference type="InterPro" id="IPR003423">
    <property type="entry name" value="OMP_efflux"/>
</dbReference>